<dbReference type="Gene3D" id="3.20.20.80">
    <property type="entry name" value="Glycosidases"/>
    <property type="match status" value="1"/>
</dbReference>
<dbReference type="GO" id="GO:0016798">
    <property type="term" value="F:hydrolase activity, acting on glycosyl bonds"/>
    <property type="evidence" value="ECO:0007669"/>
    <property type="project" value="UniProtKB-KW"/>
</dbReference>
<evidence type="ECO:0000313" key="5">
    <source>
        <dbReference type="Proteomes" id="UP000272490"/>
    </source>
</evidence>
<dbReference type="RefSeq" id="WP_128673281.1">
    <property type="nucleotide sequence ID" value="NZ_RRCO01000001.1"/>
</dbReference>
<keyword evidence="4" id="KW-0326">Glycosidase</keyword>
<evidence type="ECO:0000313" key="4">
    <source>
        <dbReference type="EMBL" id="RRJ26921.1"/>
    </source>
</evidence>
<dbReference type="AlphaFoldDB" id="A0A3P3R0F7"/>
<reference evidence="4 5" key="1">
    <citation type="submission" date="2018-11" db="EMBL/GenBank/DDBJ databases">
        <title>Genome sequencing of Lachnoanaerobaculum sp. KCOM 2030 (= ChDC B114).</title>
        <authorList>
            <person name="Kook J.-K."/>
            <person name="Park S.-N."/>
            <person name="Lim Y.K."/>
        </authorList>
    </citation>
    <scope>NUCLEOTIDE SEQUENCE [LARGE SCALE GENOMIC DNA]</scope>
    <source>
        <strain evidence="4 5">KCOM 2030</strain>
    </source>
</reference>
<dbReference type="OrthoDB" id="9805159at2"/>
<keyword evidence="3" id="KW-0808">Transferase</keyword>
<keyword evidence="2" id="KW-0328">Glycosyltransferase</keyword>
<keyword evidence="4" id="KW-0378">Hydrolase</keyword>
<proteinExistence type="inferred from homology"/>
<dbReference type="Gene3D" id="3.90.400.10">
    <property type="entry name" value="Oligo-1,6-glucosidase, Domain 2"/>
    <property type="match status" value="1"/>
</dbReference>
<evidence type="ECO:0000256" key="1">
    <source>
        <dbReference type="ARBA" id="ARBA00008452"/>
    </source>
</evidence>
<dbReference type="Proteomes" id="UP000272490">
    <property type="component" value="Unassembled WGS sequence"/>
</dbReference>
<gene>
    <name evidence="4" type="ORF">EHV10_02600</name>
</gene>
<dbReference type="PANTHER" id="PTHR38784:SF1">
    <property type="entry name" value="SUCROSE PHOSPHORYLASE"/>
    <property type="match status" value="1"/>
</dbReference>
<evidence type="ECO:0000256" key="2">
    <source>
        <dbReference type="ARBA" id="ARBA00022676"/>
    </source>
</evidence>
<dbReference type="InterPro" id="IPR017853">
    <property type="entry name" value="GH"/>
</dbReference>
<evidence type="ECO:0000256" key="3">
    <source>
        <dbReference type="ARBA" id="ARBA00022679"/>
    </source>
</evidence>
<dbReference type="InterPro" id="IPR045857">
    <property type="entry name" value="O16G_dom_2"/>
</dbReference>
<name>A0A3P3R0F7_9FIRM</name>
<dbReference type="PANTHER" id="PTHR38784">
    <property type="entry name" value="SUCROSE PHOSPHORYLASE"/>
    <property type="match status" value="1"/>
</dbReference>
<dbReference type="SUPFAM" id="SSF51445">
    <property type="entry name" value="(Trans)glycosidases"/>
    <property type="match status" value="1"/>
</dbReference>
<accession>A0A3P3R0F7</accession>
<sequence>MKRNDNGPMLNAYPDSLGGNLGEIANFLSKKELKDVFSSFYILPSLFHTDLDRGFSVIDYSLNEMLAKREDLEKLDELGVDLKLDFILNHASVLSEQFQDIIKNGEKSKYRDFFIDWNKFWAGCGEMTEEGYIQPKPELIKDMFFRKPGLPILMVRFPDGKEVPYWNTFYQEVRYPSLDAVDIRNITGAQYSIADGLAKLLNTGLTEGRSPAEILKETNIYTDKLSDKQKEALCERLESERKYLGQMDLNIKSPLVWEFYDNTLKTLADYGAKIVRLDAFAYAPKEVGEKNFLNEPATWDVLTKVRELADKYNVRLLPEIHASYEEKIYEKIANKGYMTYDFFLPGLIIDAFEQQSGEVLKKWADELVEKKIQVVNMLGCHDGIPLLDLKGLISEERIQSVIDTVVKRGGYVKDLHGQKNVYYQVNATYYSALGEEDKRMLLARAIQIFMPGKPQVWYLDLFAGKNDHEAVKRAGAGGHKEINRTNLTAKEMEAGLQTEIVQKQLEMLRFRHTFPVFSNESEFSMKCDGSKLSMEWKNKEERAVLKADLSDFNFEIFAEKNGEKIYQYK</sequence>
<organism evidence="4 5">
    <name type="scientific">Lachnoanaerobaculum gingivalis</name>
    <dbReference type="NCBI Taxonomy" id="2490855"/>
    <lineage>
        <taxon>Bacteria</taxon>
        <taxon>Bacillati</taxon>
        <taxon>Bacillota</taxon>
        <taxon>Clostridia</taxon>
        <taxon>Lachnospirales</taxon>
        <taxon>Lachnospiraceae</taxon>
        <taxon>Lachnoanaerobaculum</taxon>
    </lineage>
</organism>
<comment type="caution">
    <text evidence="4">The sequence shown here is derived from an EMBL/GenBank/DDBJ whole genome shotgun (WGS) entry which is preliminary data.</text>
</comment>
<protein>
    <submittedName>
        <fullName evidence="4">Glycosidase</fullName>
    </submittedName>
</protein>
<comment type="similarity">
    <text evidence="1">Belongs to the glycosyl hydrolase 13 family. Sucrose phosphorylase subfamily.</text>
</comment>
<keyword evidence="5" id="KW-1185">Reference proteome</keyword>
<dbReference type="EMBL" id="RRCO01000001">
    <property type="protein sequence ID" value="RRJ26921.1"/>
    <property type="molecule type" value="Genomic_DNA"/>
</dbReference>
<dbReference type="GO" id="GO:0016757">
    <property type="term" value="F:glycosyltransferase activity"/>
    <property type="evidence" value="ECO:0007669"/>
    <property type="project" value="UniProtKB-KW"/>
</dbReference>